<protein>
    <submittedName>
        <fullName evidence="4">Uncharacterized protein</fullName>
    </submittedName>
</protein>
<name>A0A816BZU1_9BILA</name>
<evidence type="ECO:0000256" key="1">
    <source>
        <dbReference type="ARBA" id="ARBA00022729"/>
    </source>
</evidence>
<proteinExistence type="predicted"/>
<dbReference type="InterPro" id="IPR011042">
    <property type="entry name" value="6-blade_b-propeller_TolB-like"/>
</dbReference>
<dbReference type="PANTHER" id="PTHR10680">
    <property type="entry name" value="PEPTIDYL-GLYCINE ALPHA-AMIDATING MONOOXYGENASE"/>
    <property type="match status" value="1"/>
</dbReference>
<dbReference type="EMBL" id="CAJNOI010000253">
    <property type="protein sequence ID" value="CAF1210925.1"/>
    <property type="molecule type" value="Genomic_DNA"/>
</dbReference>
<comment type="caution">
    <text evidence="4">The sequence shown here is derived from an EMBL/GenBank/DDBJ whole genome shotgun (WGS) entry which is preliminary data.</text>
</comment>
<sequence>MYGGFQQPISRRGSSVNQLLSNGSIKWQQSGVVVAGDNLGRAGGDANLLNNPSNVAFDSRNQYFYVIDDENSRLQRYSVNNGGDRAGTTVYKLDDSPVPSPWDPSDRRNRPSALFIDTRDNIYIAEMYAPRRILRISPDGRATTVIDPRNSILQSCSGIYVDRNGNIYVSDWQQSAVLKFDQNGQNGEIVAGGNGYGHEPNQLYHPMGIFVTEKTGNLYVADYVNQCVRRWSPGSKEGVVVAGGNFPGTDLNQLNYPSSVFVDDDERQIYVGDSINARVVRWSAGAQQGEIIVGANNLTSESREICRVSGFKFDQNGNLYIADNYGNRIRKYMVDN</sequence>
<evidence type="ECO:0000313" key="4">
    <source>
        <dbReference type="EMBL" id="CAF1617291.1"/>
    </source>
</evidence>
<dbReference type="OrthoDB" id="9980832at2759"/>
<keyword evidence="5" id="KW-1185">Reference proteome</keyword>
<dbReference type="Proteomes" id="UP000663877">
    <property type="component" value="Unassembled WGS sequence"/>
</dbReference>
<accession>A0A816BZU1</accession>
<evidence type="ECO:0000313" key="3">
    <source>
        <dbReference type="EMBL" id="CAF1210925.1"/>
    </source>
</evidence>
<reference evidence="4" key="1">
    <citation type="submission" date="2021-02" db="EMBL/GenBank/DDBJ databases">
        <authorList>
            <person name="Nowell W R."/>
        </authorList>
    </citation>
    <scope>NUCLEOTIDE SEQUENCE</scope>
</reference>
<dbReference type="Gene3D" id="2.40.10.500">
    <property type="match status" value="1"/>
</dbReference>
<gene>
    <name evidence="3" type="ORF">BJG266_LOCUS27435</name>
    <name evidence="4" type="ORF">QVE165_LOCUS55034</name>
</gene>
<dbReference type="AlphaFoldDB" id="A0A816BZU1"/>
<keyword evidence="1" id="KW-0732">Signal</keyword>
<dbReference type="Proteomes" id="UP000663832">
    <property type="component" value="Unassembled WGS sequence"/>
</dbReference>
<dbReference type="PANTHER" id="PTHR10680:SF28">
    <property type="entry name" value="SMP-30_GLUCONOLACTONASE_LRE-LIKE REGION DOMAIN-CONTAINING PROTEIN"/>
    <property type="match status" value="1"/>
</dbReference>
<organism evidence="4 5">
    <name type="scientific">Adineta steineri</name>
    <dbReference type="NCBI Taxonomy" id="433720"/>
    <lineage>
        <taxon>Eukaryota</taxon>
        <taxon>Metazoa</taxon>
        <taxon>Spiralia</taxon>
        <taxon>Gnathifera</taxon>
        <taxon>Rotifera</taxon>
        <taxon>Eurotatoria</taxon>
        <taxon>Bdelloidea</taxon>
        <taxon>Adinetida</taxon>
        <taxon>Adinetidae</taxon>
        <taxon>Adineta</taxon>
    </lineage>
</organism>
<dbReference type="GO" id="GO:0005576">
    <property type="term" value="C:extracellular region"/>
    <property type="evidence" value="ECO:0007669"/>
    <property type="project" value="TreeGrafter"/>
</dbReference>
<keyword evidence="2" id="KW-0325">Glycoprotein</keyword>
<evidence type="ECO:0000313" key="5">
    <source>
        <dbReference type="Proteomes" id="UP000663832"/>
    </source>
</evidence>
<dbReference type="Gene3D" id="2.120.10.30">
    <property type="entry name" value="TolB, C-terminal domain"/>
    <property type="match status" value="1"/>
</dbReference>
<dbReference type="EMBL" id="CAJNOM010001722">
    <property type="protein sequence ID" value="CAF1617291.1"/>
    <property type="molecule type" value="Genomic_DNA"/>
</dbReference>
<dbReference type="SUPFAM" id="SSF101898">
    <property type="entry name" value="NHL repeat"/>
    <property type="match status" value="1"/>
</dbReference>
<dbReference type="CDD" id="cd05819">
    <property type="entry name" value="NHL"/>
    <property type="match status" value="1"/>
</dbReference>
<evidence type="ECO:0000256" key="2">
    <source>
        <dbReference type="ARBA" id="ARBA00023180"/>
    </source>
</evidence>